<evidence type="ECO:0000256" key="5">
    <source>
        <dbReference type="ARBA" id="ARBA00022554"/>
    </source>
</evidence>
<accession>A0A9P8QI82</accession>
<keyword evidence="11 17" id="KW-1133">Transmembrane helix</keyword>
<evidence type="ECO:0000256" key="8">
    <source>
        <dbReference type="ARBA" id="ARBA00022723"/>
    </source>
</evidence>
<sequence length="1005" mass="111671">MKLLNPFSFQPGPVTFWTTAVYLAVTIPLIYVHETVPPVPSSHSLKPGLSLSEAWLDLQTITREYHPFNSRANAKVRDYFIKRSQDILDRNGVPYTTETVGGVIWDARWPTVGGYHDVARAKRAPGATIFDDRISNVTWTVDSLIQSVKGGPKTWQGYYFEGDNLYVYIHGQEDPEGDWWASQTGAASYSQSGGVLVNCHFDSVSTGYGATDDGMSCVSMLQLLSYFTTEGHQPKHGIVLLFNNAEEDGLLGARAFGYSPLLKFCHTFVNLEGAGAGGRAMLFRTTDLESAEVYSKSPHPFGSVVAANAFERGVIKSGTDFEVFGPIYGQRGLDIAFYEPRSRYHTEDDDTRHTSVRSIWHMLSAALASTERFSEVTGTVFSGDRSDGDKRLVQNGKATEGVYFDWYGSGWSAFPLRGLFAWSLTLLIVTPLVLTIVTYLLTRQDKYYFFAKDIQLENSEPHDDPVALNGWRGFFRYPLALIFAVALTVGAVLLVAKVNPLIIYSSGYAVWAMTVSLFYFGFWLIMRGANFVRPTALHRGFALVWLFILSWVLQVIAALAEDRMHVGALYFATFFHTAIFVSLFISLAEQFALPGKQEFANQYQDDAAPEHVRVTSSDNTITGNEDDQEDHGYAAESATETTPLRAEEQGYGSSDQPTFASTYRRSAQVDEPPAPSPVKSYPPYEHEQAWSGRLPTWTWFVQFLLLAPVHVILVGNLGLIQTASMAMTGADGGSLLTPLMGIGVVTIFLLLPLTPFMHRVTRHVPLFLLLVFIITFIYNLAAFPFSINYRYKLYFQEVIDVDAGTNVASLSGLSEYVHAVVASVPSAAGQEIKCRKSSTRSGLTACEYDASSLPPYLANGTDAKDLIKVTGSRSSNGKTANLKVDALDSKMCILNLSQPVFGFEVKNAAPPDRRFGSIPHDGLRVITIFRREWEGPWDIKLQLTDEGRTLDREGLEVTVRCAYSDMNDQRTIPVLRELYQYMPKWTVISKTAVGLVEVRKKYTVS</sequence>
<feature type="transmembrane region" description="Helical" evidence="17">
    <location>
        <begin position="566"/>
        <end position="588"/>
    </location>
</feature>
<dbReference type="Pfam" id="PF22250">
    <property type="entry name" value="PFF1_C"/>
    <property type="match status" value="1"/>
</dbReference>
<evidence type="ECO:0000256" key="3">
    <source>
        <dbReference type="ARBA" id="ARBA00004128"/>
    </source>
</evidence>
<evidence type="ECO:0000256" key="6">
    <source>
        <dbReference type="ARBA" id="ARBA00022670"/>
    </source>
</evidence>
<comment type="function">
    <text evidence="2">May be involved in vacuolar sorting and osmoregulation.</text>
</comment>
<feature type="domain" description="Peptidase M28" evidence="18">
    <location>
        <begin position="192"/>
        <end position="368"/>
    </location>
</feature>
<dbReference type="InterPro" id="IPR053975">
    <property type="entry name" value="PFF1_C"/>
</dbReference>
<evidence type="ECO:0000256" key="12">
    <source>
        <dbReference type="ARBA" id="ARBA00023049"/>
    </source>
</evidence>
<evidence type="ECO:0000259" key="19">
    <source>
        <dbReference type="Pfam" id="PF22250"/>
    </source>
</evidence>
<feature type="transmembrane region" description="Helical" evidence="17">
    <location>
        <begin position="766"/>
        <end position="787"/>
    </location>
</feature>
<feature type="domain" description="Vacuolar membrane protease transmembrane" evidence="20">
    <location>
        <begin position="475"/>
        <end position="763"/>
    </location>
</feature>
<dbReference type="CDD" id="cd03875">
    <property type="entry name" value="M28_Fxna_like"/>
    <property type="match status" value="1"/>
</dbReference>
<reference evidence="21" key="1">
    <citation type="submission" date="2021-08" db="EMBL/GenBank/DDBJ databases">
        <title>Chromosome-Level Trichoderma cornu-damae using Hi-C Data.</title>
        <authorList>
            <person name="Kim C.S."/>
        </authorList>
    </citation>
    <scope>NUCLEOTIDE SEQUENCE</scope>
    <source>
        <strain evidence="21">KA19-0412C</strain>
    </source>
</reference>
<evidence type="ECO:0000256" key="2">
    <source>
        <dbReference type="ARBA" id="ARBA00003273"/>
    </source>
</evidence>
<keyword evidence="12" id="KW-0482">Metalloprotease</keyword>
<dbReference type="OrthoDB" id="76293at2759"/>
<dbReference type="AlphaFoldDB" id="A0A9P8QI82"/>
<feature type="domain" description="Vacuolar membrane protease C-terminal" evidence="19">
    <location>
        <begin position="792"/>
        <end position="998"/>
    </location>
</feature>
<evidence type="ECO:0000256" key="14">
    <source>
        <dbReference type="ARBA" id="ARBA00023180"/>
    </source>
</evidence>
<proteinExistence type="inferred from homology"/>
<dbReference type="InterPro" id="IPR045175">
    <property type="entry name" value="M28_fam"/>
</dbReference>
<dbReference type="InterPro" id="IPR048024">
    <property type="entry name" value="Fxna-like_M28_dom"/>
</dbReference>
<feature type="transmembrane region" description="Helical" evidence="17">
    <location>
        <begin position="735"/>
        <end position="754"/>
    </location>
</feature>
<evidence type="ECO:0000313" key="21">
    <source>
        <dbReference type="EMBL" id="KAH6603193.1"/>
    </source>
</evidence>
<evidence type="ECO:0000256" key="15">
    <source>
        <dbReference type="RuleBase" id="RU361240"/>
    </source>
</evidence>
<evidence type="ECO:0000256" key="7">
    <source>
        <dbReference type="ARBA" id="ARBA00022692"/>
    </source>
</evidence>
<evidence type="ECO:0000256" key="13">
    <source>
        <dbReference type="ARBA" id="ARBA00023136"/>
    </source>
</evidence>
<feature type="transmembrane region" description="Helical" evidence="17">
    <location>
        <begin position="419"/>
        <end position="442"/>
    </location>
</feature>
<keyword evidence="8 15" id="KW-0479">Metal-binding</keyword>
<feature type="transmembrane region" description="Helical" evidence="17">
    <location>
        <begin position="477"/>
        <end position="496"/>
    </location>
</feature>
<dbReference type="GO" id="GO:0008235">
    <property type="term" value="F:metalloexopeptidase activity"/>
    <property type="evidence" value="ECO:0007669"/>
    <property type="project" value="InterPro"/>
</dbReference>
<feature type="compositionally biased region" description="Polar residues" evidence="16">
    <location>
        <begin position="651"/>
        <end position="665"/>
    </location>
</feature>
<dbReference type="GO" id="GO:0046872">
    <property type="term" value="F:metal ion binding"/>
    <property type="evidence" value="ECO:0007669"/>
    <property type="project" value="UniProtKB-KW"/>
</dbReference>
<keyword evidence="5" id="KW-0926">Vacuole</keyword>
<dbReference type="SUPFAM" id="SSF53187">
    <property type="entry name" value="Zn-dependent exopeptidases"/>
    <property type="match status" value="1"/>
</dbReference>
<dbReference type="Pfam" id="PF04389">
    <property type="entry name" value="Peptidase_M28"/>
    <property type="match status" value="1"/>
</dbReference>
<organism evidence="21 22">
    <name type="scientific">Trichoderma cornu-damae</name>
    <dbReference type="NCBI Taxonomy" id="654480"/>
    <lineage>
        <taxon>Eukaryota</taxon>
        <taxon>Fungi</taxon>
        <taxon>Dikarya</taxon>
        <taxon>Ascomycota</taxon>
        <taxon>Pezizomycotina</taxon>
        <taxon>Sordariomycetes</taxon>
        <taxon>Hypocreomycetidae</taxon>
        <taxon>Hypocreales</taxon>
        <taxon>Hypocreaceae</taxon>
        <taxon>Trichoderma</taxon>
    </lineage>
</organism>
<dbReference type="PANTHER" id="PTHR12147:SF58">
    <property type="entry name" value="VACUOLAR MEMBRANE PROTEASE"/>
    <property type="match status" value="1"/>
</dbReference>
<evidence type="ECO:0000256" key="11">
    <source>
        <dbReference type="ARBA" id="ARBA00022989"/>
    </source>
</evidence>
<name>A0A9P8QI82_9HYPO</name>
<evidence type="ECO:0000256" key="10">
    <source>
        <dbReference type="ARBA" id="ARBA00022833"/>
    </source>
</evidence>
<comment type="subcellular location">
    <subcellularLocation>
        <location evidence="3">Vacuole membrane</location>
        <topology evidence="3">Multi-pass membrane protein</topology>
    </subcellularLocation>
</comment>
<evidence type="ECO:0000256" key="17">
    <source>
        <dbReference type="SAM" id="Phobius"/>
    </source>
</evidence>
<dbReference type="EC" id="3.4.-.-" evidence="15"/>
<comment type="cofactor">
    <cofactor evidence="1">
        <name>Zn(2+)</name>
        <dbReference type="ChEBI" id="CHEBI:29105"/>
    </cofactor>
</comment>
<evidence type="ECO:0000256" key="9">
    <source>
        <dbReference type="ARBA" id="ARBA00022801"/>
    </source>
</evidence>
<keyword evidence="7 17" id="KW-0812">Transmembrane</keyword>
<feature type="transmembrane region" description="Helical" evidence="17">
    <location>
        <begin position="537"/>
        <end position="560"/>
    </location>
</feature>
<evidence type="ECO:0000256" key="4">
    <source>
        <dbReference type="ARBA" id="ARBA00010918"/>
    </source>
</evidence>
<feature type="transmembrane region" description="Helical" evidence="17">
    <location>
        <begin position="502"/>
        <end position="525"/>
    </location>
</feature>
<dbReference type="InterPro" id="IPR053976">
    <property type="entry name" value="PFF1_TM"/>
</dbReference>
<keyword evidence="10 15" id="KW-0862">Zinc</keyword>
<keyword evidence="14" id="KW-0325">Glycoprotein</keyword>
<keyword evidence="13 17" id="KW-0472">Membrane</keyword>
<feature type="transmembrane region" description="Helical" evidence="17">
    <location>
        <begin position="703"/>
        <end position="723"/>
    </location>
</feature>
<dbReference type="Gene3D" id="3.40.630.10">
    <property type="entry name" value="Zn peptidases"/>
    <property type="match status" value="1"/>
</dbReference>
<dbReference type="Proteomes" id="UP000827724">
    <property type="component" value="Unassembled WGS sequence"/>
</dbReference>
<feature type="region of interest" description="Disordered" evidence="16">
    <location>
        <begin position="612"/>
        <end position="681"/>
    </location>
</feature>
<keyword evidence="6 15" id="KW-0645">Protease</keyword>
<keyword evidence="22" id="KW-1185">Reference proteome</keyword>
<evidence type="ECO:0000313" key="22">
    <source>
        <dbReference type="Proteomes" id="UP000827724"/>
    </source>
</evidence>
<evidence type="ECO:0000256" key="16">
    <source>
        <dbReference type="SAM" id="MobiDB-lite"/>
    </source>
</evidence>
<feature type="compositionally biased region" description="Polar residues" evidence="16">
    <location>
        <begin position="614"/>
        <end position="623"/>
    </location>
</feature>
<comment type="caution">
    <text evidence="21">The sequence shown here is derived from an EMBL/GenBank/DDBJ whole genome shotgun (WGS) entry which is preliminary data.</text>
</comment>
<comment type="similarity">
    <text evidence="4 15">Belongs to the peptidase M28 family.</text>
</comment>
<gene>
    <name evidence="21" type="ORF">Trco_007968</name>
</gene>
<protein>
    <recommendedName>
        <fullName evidence="15">Peptide hydrolase</fullName>
        <ecNumber evidence="15">3.4.-.-</ecNumber>
    </recommendedName>
</protein>
<dbReference type="FunFam" id="3.40.630.10:FF:000057">
    <property type="entry name" value="Vacuolar membrane protease"/>
    <property type="match status" value="1"/>
</dbReference>
<dbReference type="EMBL" id="JAIWOZ010000007">
    <property type="protein sequence ID" value="KAH6603193.1"/>
    <property type="molecule type" value="Genomic_DNA"/>
</dbReference>
<evidence type="ECO:0000256" key="1">
    <source>
        <dbReference type="ARBA" id="ARBA00001947"/>
    </source>
</evidence>
<dbReference type="InterPro" id="IPR007484">
    <property type="entry name" value="Peptidase_M28"/>
</dbReference>
<dbReference type="GO" id="GO:0005774">
    <property type="term" value="C:vacuolar membrane"/>
    <property type="evidence" value="ECO:0007669"/>
    <property type="project" value="UniProtKB-SubCell"/>
</dbReference>
<evidence type="ECO:0000259" key="20">
    <source>
        <dbReference type="Pfam" id="PF22251"/>
    </source>
</evidence>
<dbReference type="GO" id="GO:0006508">
    <property type="term" value="P:proteolysis"/>
    <property type="evidence" value="ECO:0007669"/>
    <property type="project" value="UniProtKB-KW"/>
</dbReference>
<dbReference type="PANTHER" id="PTHR12147">
    <property type="entry name" value="METALLOPEPTIDASE M28 FAMILY MEMBER"/>
    <property type="match status" value="1"/>
</dbReference>
<evidence type="ECO:0000259" key="18">
    <source>
        <dbReference type="Pfam" id="PF04389"/>
    </source>
</evidence>
<dbReference type="Pfam" id="PF22251">
    <property type="entry name" value="PFF1_TM"/>
    <property type="match status" value="1"/>
</dbReference>
<keyword evidence="9 15" id="KW-0378">Hydrolase</keyword>